<comment type="similarity">
    <text evidence="10">Belongs to the MurCDEF family. MurF subfamily.</text>
</comment>
<comment type="catalytic activity">
    <reaction evidence="10 11">
        <text>D-alanyl-D-alanine + UDP-N-acetyl-alpha-D-muramoyl-L-alanyl-gamma-D-glutamyl-meso-2,6-diaminopimelate + ATP = UDP-N-acetyl-alpha-D-muramoyl-L-alanyl-gamma-D-glutamyl-meso-2,6-diaminopimeloyl-D-alanyl-D-alanine + ADP + phosphate + H(+)</text>
        <dbReference type="Rhea" id="RHEA:28374"/>
        <dbReference type="ChEBI" id="CHEBI:15378"/>
        <dbReference type="ChEBI" id="CHEBI:30616"/>
        <dbReference type="ChEBI" id="CHEBI:43474"/>
        <dbReference type="ChEBI" id="CHEBI:57822"/>
        <dbReference type="ChEBI" id="CHEBI:61386"/>
        <dbReference type="ChEBI" id="CHEBI:83905"/>
        <dbReference type="ChEBI" id="CHEBI:456216"/>
        <dbReference type="EC" id="6.3.2.10"/>
    </reaction>
</comment>
<dbReference type="AlphaFoldDB" id="A0A9D1KEU1"/>
<dbReference type="InterPro" id="IPR004101">
    <property type="entry name" value="Mur_ligase_C"/>
</dbReference>
<dbReference type="GO" id="GO:0005737">
    <property type="term" value="C:cytoplasm"/>
    <property type="evidence" value="ECO:0007669"/>
    <property type="project" value="UniProtKB-SubCell"/>
</dbReference>
<evidence type="ECO:0000259" key="12">
    <source>
        <dbReference type="Pfam" id="PF01225"/>
    </source>
</evidence>
<evidence type="ECO:0000256" key="9">
    <source>
        <dbReference type="ARBA" id="ARBA00023316"/>
    </source>
</evidence>
<dbReference type="InterPro" id="IPR005863">
    <property type="entry name" value="UDP-N-AcMur_synth"/>
</dbReference>
<keyword evidence="7 10" id="KW-0573">Peptidoglycan synthesis</keyword>
<evidence type="ECO:0000256" key="7">
    <source>
        <dbReference type="ARBA" id="ARBA00022984"/>
    </source>
</evidence>
<dbReference type="InterPro" id="IPR013221">
    <property type="entry name" value="Mur_ligase_cen"/>
</dbReference>
<dbReference type="Pfam" id="PF02875">
    <property type="entry name" value="Mur_ligase_C"/>
    <property type="match status" value="1"/>
</dbReference>
<evidence type="ECO:0000256" key="6">
    <source>
        <dbReference type="ARBA" id="ARBA00022960"/>
    </source>
</evidence>
<dbReference type="Proteomes" id="UP000886860">
    <property type="component" value="Unassembled WGS sequence"/>
</dbReference>
<evidence type="ECO:0000256" key="5">
    <source>
        <dbReference type="ARBA" id="ARBA00022840"/>
    </source>
</evidence>
<keyword evidence="8 10" id="KW-0131">Cell cycle</keyword>
<dbReference type="SUPFAM" id="SSF53244">
    <property type="entry name" value="MurD-like peptide ligases, peptide-binding domain"/>
    <property type="match status" value="1"/>
</dbReference>
<proteinExistence type="inferred from homology"/>
<keyword evidence="6 10" id="KW-0133">Cell shape</keyword>
<dbReference type="InterPro" id="IPR036615">
    <property type="entry name" value="Mur_ligase_C_dom_sf"/>
</dbReference>
<keyword evidence="1 10" id="KW-0963">Cytoplasm</keyword>
<keyword evidence="3 10" id="KW-0132">Cell division</keyword>
<dbReference type="InterPro" id="IPR051046">
    <property type="entry name" value="MurCDEF_CellWall_CoF430Synth"/>
</dbReference>
<sequence>MENTRVKDIVEAVGGTLLCGDPETPIAHISIDSRTMKGQDLFVPIIGEKVDAHRFIGQAFEQGAAAVFTSRHDRMESDRPWIQVEDTRAALQALGAWYRGRMKLPLVGITGSVGKTTTREMIAAALGAGFSVYKTPGNSNSQVGVPITITEIPPDAQIGVIELGMSEPGEMTRIAKVAQVDQAVMTNIGVAHIEQLGSRENILAEKLHIQDGMKEGGILYVNGDDDLLKNVKARPGCRTIIYGTGPDCDYRGEEIGLSGGFPVFTAVRRQTGERVRVRLHVYGNHMILNALAALAVASENGIPMEKAARALEAFNGLKGRQQIHHAGGITIIDDSYNASPVSMKAGIQVLCDMEVSGRRAAVLADMKELGPETREYHRQVGHFLAEHPVDLVVLLGDLAAEIGRGLSEGEAKEEQSRNGKNGPEIRHFSEKAELEEWLFSWIREGDCVLFKGSNSMGLGAAAADLLARLQQSGKKA</sequence>
<keyword evidence="2 10" id="KW-0436">Ligase</keyword>
<comment type="subcellular location">
    <subcellularLocation>
        <location evidence="10 11">Cytoplasm</location>
    </subcellularLocation>
</comment>
<dbReference type="GO" id="GO:0009252">
    <property type="term" value="P:peptidoglycan biosynthetic process"/>
    <property type="evidence" value="ECO:0007669"/>
    <property type="project" value="UniProtKB-UniRule"/>
</dbReference>
<dbReference type="GO" id="GO:0047480">
    <property type="term" value="F:UDP-N-acetylmuramoyl-tripeptide-D-alanyl-D-alanine ligase activity"/>
    <property type="evidence" value="ECO:0007669"/>
    <property type="project" value="UniProtKB-UniRule"/>
</dbReference>
<feature type="domain" description="Mur ligase N-terminal catalytic" evidence="12">
    <location>
        <begin position="26"/>
        <end position="95"/>
    </location>
</feature>
<evidence type="ECO:0000256" key="11">
    <source>
        <dbReference type="RuleBase" id="RU004136"/>
    </source>
</evidence>
<evidence type="ECO:0000313" key="16">
    <source>
        <dbReference type="Proteomes" id="UP000886860"/>
    </source>
</evidence>
<dbReference type="EC" id="6.3.2.10" evidence="10 11"/>
<dbReference type="Gene3D" id="3.40.1190.10">
    <property type="entry name" value="Mur-like, catalytic domain"/>
    <property type="match status" value="1"/>
</dbReference>
<evidence type="ECO:0000313" key="15">
    <source>
        <dbReference type="EMBL" id="HIT41893.1"/>
    </source>
</evidence>
<protein>
    <recommendedName>
        <fullName evidence="10 11">UDP-N-acetylmuramoyl-tripeptide--D-alanyl-D-alanine ligase</fullName>
        <ecNumber evidence="10 11">6.3.2.10</ecNumber>
    </recommendedName>
    <alternativeName>
        <fullName evidence="10">D-alanyl-D-alanine-adding enzyme</fullName>
    </alternativeName>
</protein>
<feature type="domain" description="Mur ligase C-terminal" evidence="13">
    <location>
        <begin position="319"/>
        <end position="453"/>
    </location>
</feature>
<dbReference type="Pfam" id="PF08245">
    <property type="entry name" value="Mur_ligase_M"/>
    <property type="match status" value="1"/>
</dbReference>
<gene>
    <name evidence="10" type="primary">murF</name>
    <name evidence="15" type="ORF">IAB60_07350</name>
</gene>
<dbReference type="NCBIfam" id="TIGR01143">
    <property type="entry name" value="murF"/>
    <property type="match status" value="1"/>
</dbReference>
<comment type="caution">
    <text evidence="15">The sequence shown here is derived from an EMBL/GenBank/DDBJ whole genome shotgun (WGS) entry which is preliminary data.</text>
</comment>
<dbReference type="EMBL" id="DVKS01000125">
    <property type="protein sequence ID" value="HIT41893.1"/>
    <property type="molecule type" value="Genomic_DNA"/>
</dbReference>
<evidence type="ECO:0000256" key="4">
    <source>
        <dbReference type="ARBA" id="ARBA00022741"/>
    </source>
</evidence>
<dbReference type="SUPFAM" id="SSF53623">
    <property type="entry name" value="MurD-like peptide ligases, catalytic domain"/>
    <property type="match status" value="1"/>
</dbReference>
<dbReference type="Pfam" id="PF01225">
    <property type="entry name" value="Mur_ligase"/>
    <property type="match status" value="1"/>
</dbReference>
<dbReference type="PANTHER" id="PTHR43024">
    <property type="entry name" value="UDP-N-ACETYLMURAMOYL-TRIPEPTIDE--D-ALANYL-D-ALANINE LIGASE"/>
    <property type="match status" value="1"/>
</dbReference>
<dbReference type="InterPro" id="IPR035911">
    <property type="entry name" value="MurE/MurF_N"/>
</dbReference>
<dbReference type="GO" id="GO:0008360">
    <property type="term" value="P:regulation of cell shape"/>
    <property type="evidence" value="ECO:0007669"/>
    <property type="project" value="UniProtKB-KW"/>
</dbReference>
<dbReference type="Gene3D" id="3.40.1390.10">
    <property type="entry name" value="MurE/MurF, N-terminal domain"/>
    <property type="match status" value="1"/>
</dbReference>
<dbReference type="InterPro" id="IPR000713">
    <property type="entry name" value="Mur_ligase_N"/>
</dbReference>
<comment type="pathway">
    <text evidence="10 11">Cell wall biogenesis; peptidoglycan biosynthesis.</text>
</comment>
<dbReference type="InterPro" id="IPR036565">
    <property type="entry name" value="Mur-like_cat_sf"/>
</dbReference>
<comment type="function">
    <text evidence="10 11">Involved in cell wall formation. Catalyzes the final step in the synthesis of UDP-N-acetylmuramoyl-pentapeptide, the precursor of murein.</text>
</comment>
<dbReference type="GO" id="GO:0071555">
    <property type="term" value="P:cell wall organization"/>
    <property type="evidence" value="ECO:0007669"/>
    <property type="project" value="UniProtKB-KW"/>
</dbReference>
<organism evidence="15 16">
    <name type="scientific">Candidatus Caccovicinus merdipullorum</name>
    <dbReference type="NCBI Taxonomy" id="2840724"/>
    <lineage>
        <taxon>Bacteria</taxon>
        <taxon>Bacillati</taxon>
        <taxon>Bacillota</taxon>
        <taxon>Clostridia</taxon>
        <taxon>Eubacteriales</taxon>
        <taxon>Candidatus Caccovicinus</taxon>
    </lineage>
</organism>
<keyword evidence="5 10" id="KW-0067">ATP-binding</keyword>
<reference evidence="15" key="1">
    <citation type="submission" date="2020-10" db="EMBL/GenBank/DDBJ databases">
        <authorList>
            <person name="Gilroy R."/>
        </authorList>
    </citation>
    <scope>NUCLEOTIDE SEQUENCE</scope>
    <source>
        <strain evidence="15">CHK123-3438</strain>
    </source>
</reference>
<reference evidence="15" key="2">
    <citation type="journal article" date="2021" name="PeerJ">
        <title>Extensive microbial diversity within the chicken gut microbiome revealed by metagenomics and culture.</title>
        <authorList>
            <person name="Gilroy R."/>
            <person name="Ravi A."/>
            <person name="Getino M."/>
            <person name="Pursley I."/>
            <person name="Horton D.L."/>
            <person name="Alikhan N.F."/>
            <person name="Baker D."/>
            <person name="Gharbi K."/>
            <person name="Hall N."/>
            <person name="Watson M."/>
            <person name="Adriaenssens E.M."/>
            <person name="Foster-Nyarko E."/>
            <person name="Jarju S."/>
            <person name="Secka A."/>
            <person name="Antonio M."/>
            <person name="Oren A."/>
            <person name="Chaudhuri R.R."/>
            <person name="La Ragione R."/>
            <person name="Hildebrand F."/>
            <person name="Pallen M.J."/>
        </authorList>
    </citation>
    <scope>NUCLEOTIDE SEQUENCE</scope>
    <source>
        <strain evidence="15">CHK123-3438</strain>
    </source>
</reference>
<evidence type="ECO:0000256" key="10">
    <source>
        <dbReference type="HAMAP-Rule" id="MF_02019"/>
    </source>
</evidence>
<evidence type="ECO:0000259" key="14">
    <source>
        <dbReference type="Pfam" id="PF08245"/>
    </source>
</evidence>
<name>A0A9D1KEU1_9FIRM</name>
<feature type="binding site" evidence="10">
    <location>
        <begin position="111"/>
        <end position="117"/>
    </location>
    <ligand>
        <name>ATP</name>
        <dbReference type="ChEBI" id="CHEBI:30616"/>
    </ligand>
</feature>
<evidence type="ECO:0000256" key="1">
    <source>
        <dbReference type="ARBA" id="ARBA00022490"/>
    </source>
</evidence>
<dbReference type="HAMAP" id="MF_02019">
    <property type="entry name" value="MurF"/>
    <property type="match status" value="1"/>
</dbReference>
<dbReference type="SUPFAM" id="SSF63418">
    <property type="entry name" value="MurE/MurF N-terminal domain"/>
    <property type="match status" value="1"/>
</dbReference>
<evidence type="ECO:0000256" key="2">
    <source>
        <dbReference type="ARBA" id="ARBA00022598"/>
    </source>
</evidence>
<dbReference type="GO" id="GO:0051301">
    <property type="term" value="P:cell division"/>
    <property type="evidence" value="ECO:0007669"/>
    <property type="project" value="UniProtKB-KW"/>
</dbReference>
<keyword evidence="9 10" id="KW-0961">Cell wall biogenesis/degradation</keyword>
<dbReference type="PANTHER" id="PTHR43024:SF1">
    <property type="entry name" value="UDP-N-ACETYLMURAMOYL-TRIPEPTIDE--D-ALANYL-D-ALANINE LIGASE"/>
    <property type="match status" value="1"/>
</dbReference>
<dbReference type="GO" id="GO:0005524">
    <property type="term" value="F:ATP binding"/>
    <property type="evidence" value="ECO:0007669"/>
    <property type="project" value="UniProtKB-UniRule"/>
</dbReference>
<evidence type="ECO:0000256" key="8">
    <source>
        <dbReference type="ARBA" id="ARBA00023306"/>
    </source>
</evidence>
<keyword evidence="4 10" id="KW-0547">Nucleotide-binding</keyword>
<evidence type="ECO:0000259" key="13">
    <source>
        <dbReference type="Pfam" id="PF02875"/>
    </source>
</evidence>
<feature type="domain" description="Mur ligase central" evidence="14">
    <location>
        <begin position="109"/>
        <end position="297"/>
    </location>
</feature>
<evidence type="ECO:0000256" key="3">
    <source>
        <dbReference type="ARBA" id="ARBA00022618"/>
    </source>
</evidence>
<accession>A0A9D1KEU1</accession>
<dbReference type="Gene3D" id="3.90.190.20">
    <property type="entry name" value="Mur ligase, C-terminal domain"/>
    <property type="match status" value="1"/>
</dbReference>